<organism evidence="1 2">
    <name type="scientific">Choiromyces venosus 120613-1</name>
    <dbReference type="NCBI Taxonomy" id="1336337"/>
    <lineage>
        <taxon>Eukaryota</taxon>
        <taxon>Fungi</taxon>
        <taxon>Dikarya</taxon>
        <taxon>Ascomycota</taxon>
        <taxon>Pezizomycotina</taxon>
        <taxon>Pezizomycetes</taxon>
        <taxon>Pezizales</taxon>
        <taxon>Tuberaceae</taxon>
        <taxon>Choiromyces</taxon>
    </lineage>
</organism>
<protein>
    <submittedName>
        <fullName evidence="1">Uncharacterized protein</fullName>
    </submittedName>
</protein>
<gene>
    <name evidence="1" type="ORF">L873DRAFT_934785</name>
</gene>
<name>A0A3N4JLU9_9PEZI</name>
<reference evidence="1 2" key="1">
    <citation type="journal article" date="2018" name="Nat. Ecol. Evol.">
        <title>Pezizomycetes genomes reveal the molecular basis of ectomycorrhizal truffle lifestyle.</title>
        <authorList>
            <person name="Murat C."/>
            <person name="Payen T."/>
            <person name="Noel B."/>
            <person name="Kuo A."/>
            <person name="Morin E."/>
            <person name="Chen J."/>
            <person name="Kohler A."/>
            <person name="Krizsan K."/>
            <person name="Balestrini R."/>
            <person name="Da Silva C."/>
            <person name="Montanini B."/>
            <person name="Hainaut M."/>
            <person name="Levati E."/>
            <person name="Barry K.W."/>
            <person name="Belfiori B."/>
            <person name="Cichocki N."/>
            <person name="Clum A."/>
            <person name="Dockter R.B."/>
            <person name="Fauchery L."/>
            <person name="Guy J."/>
            <person name="Iotti M."/>
            <person name="Le Tacon F."/>
            <person name="Lindquist E.A."/>
            <person name="Lipzen A."/>
            <person name="Malagnac F."/>
            <person name="Mello A."/>
            <person name="Molinier V."/>
            <person name="Miyauchi S."/>
            <person name="Poulain J."/>
            <person name="Riccioni C."/>
            <person name="Rubini A."/>
            <person name="Sitrit Y."/>
            <person name="Splivallo R."/>
            <person name="Traeger S."/>
            <person name="Wang M."/>
            <person name="Zifcakova L."/>
            <person name="Wipf D."/>
            <person name="Zambonelli A."/>
            <person name="Paolocci F."/>
            <person name="Nowrousian M."/>
            <person name="Ottonello S."/>
            <person name="Baldrian P."/>
            <person name="Spatafora J.W."/>
            <person name="Henrissat B."/>
            <person name="Nagy L.G."/>
            <person name="Aury J.M."/>
            <person name="Wincker P."/>
            <person name="Grigoriev I.V."/>
            <person name="Bonfante P."/>
            <person name="Martin F.M."/>
        </authorList>
    </citation>
    <scope>NUCLEOTIDE SEQUENCE [LARGE SCALE GENOMIC DNA]</scope>
    <source>
        <strain evidence="1 2">120613-1</strain>
    </source>
</reference>
<dbReference type="Proteomes" id="UP000276215">
    <property type="component" value="Unassembled WGS sequence"/>
</dbReference>
<evidence type="ECO:0000313" key="2">
    <source>
        <dbReference type="Proteomes" id="UP000276215"/>
    </source>
</evidence>
<dbReference type="EMBL" id="ML120389">
    <property type="protein sequence ID" value="RPA99219.1"/>
    <property type="molecule type" value="Genomic_DNA"/>
</dbReference>
<dbReference type="AlphaFoldDB" id="A0A3N4JLU9"/>
<evidence type="ECO:0000313" key="1">
    <source>
        <dbReference type="EMBL" id="RPA99219.1"/>
    </source>
</evidence>
<accession>A0A3N4JLU9</accession>
<sequence length="113" mass="12588">MDFSRKWTVFLVGQSLCDWTAGITVLCCTYSKPATCVRRAMLNMRSGDFVAGYGLGHYNALTSGSYRLEWVSPLLGRVSLCLEGFSAASALHEYRYITLDYGLWFCGCTISDN</sequence>
<keyword evidence="2" id="KW-1185">Reference proteome</keyword>
<proteinExistence type="predicted"/>